<protein>
    <submittedName>
        <fullName evidence="5">Glycosyltransferase family 2 protein</fullName>
        <ecNumber evidence="5">2.4.-.-</ecNumber>
    </submittedName>
</protein>
<dbReference type="Gene3D" id="3.90.550.10">
    <property type="entry name" value="Spore Coat Polysaccharide Biosynthesis Protein SpsA, Chain A"/>
    <property type="match status" value="1"/>
</dbReference>
<evidence type="ECO:0000313" key="6">
    <source>
        <dbReference type="Proteomes" id="UP001301442"/>
    </source>
</evidence>
<dbReference type="InterPro" id="IPR001173">
    <property type="entry name" value="Glyco_trans_2-like"/>
</dbReference>
<evidence type="ECO:0000256" key="3">
    <source>
        <dbReference type="ARBA" id="ARBA00022679"/>
    </source>
</evidence>
<keyword evidence="3 5" id="KW-0808">Transferase</keyword>
<dbReference type="PANTHER" id="PTHR43685:SF5">
    <property type="entry name" value="GLYCOSYLTRANSFERASE EPSE-RELATED"/>
    <property type="match status" value="1"/>
</dbReference>
<feature type="domain" description="Glycosyltransferase 2-like" evidence="4">
    <location>
        <begin position="3"/>
        <end position="129"/>
    </location>
</feature>
<dbReference type="InterPro" id="IPR050834">
    <property type="entry name" value="Glycosyltransf_2"/>
</dbReference>
<evidence type="ECO:0000313" key="5">
    <source>
        <dbReference type="EMBL" id="WOH38974.1"/>
    </source>
</evidence>
<evidence type="ECO:0000256" key="2">
    <source>
        <dbReference type="ARBA" id="ARBA00022676"/>
    </source>
</evidence>
<reference evidence="5 6" key="1">
    <citation type="submission" date="2023-09" db="EMBL/GenBank/DDBJ databases">
        <authorList>
            <person name="Qi X."/>
        </authorList>
    </citation>
    <scope>NUCLEOTIDE SEQUENCE [LARGE SCALE GENOMIC DNA]</scope>
    <source>
        <strain evidence="5 6">S1-1</strain>
    </source>
</reference>
<keyword evidence="2 5" id="KW-0328">Glycosyltransferase</keyword>
<gene>
    <name evidence="5" type="ORF">RI844_07070</name>
</gene>
<dbReference type="RefSeq" id="WP_348397740.1">
    <property type="nucleotide sequence ID" value="NZ_CP136600.1"/>
</dbReference>
<dbReference type="EMBL" id="CP136600">
    <property type="protein sequence ID" value="WOH38974.1"/>
    <property type="molecule type" value="Genomic_DNA"/>
</dbReference>
<dbReference type="Pfam" id="PF00535">
    <property type="entry name" value="Glycos_transf_2"/>
    <property type="match status" value="1"/>
</dbReference>
<dbReference type="GO" id="GO:0016757">
    <property type="term" value="F:glycosyltransferase activity"/>
    <property type="evidence" value="ECO:0007669"/>
    <property type="project" value="UniProtKB-KW"/>
</dbReference>
<evidence type="ECO:0000256" key="1">
    <source>
        <dbReference type="ARBA" id="ARBA00006739"/>
    </source>
</evidence>
<dbReference type="SUPFAM" id="SSF53448">
    <property type="entry name" value="Nucleotide-diphospho-sugar transferases"/>
    <property type="match status" value="1"/>
</dbReference>
<name>A0ABZ0GTE8_9GAMM</name>
<dbReference type="Proteomes" id="UP001301442">
    <property type="component" value="Chromosome"/>
</dbReference>
<comment type="similarity">
    <text evidence="1">Belongs to the glycosyltransferase 2 family.</text>
</comment>
<keyword evidence="6" id="KW-1185">Reference proteome</keyword>
<dbReference type="EC" id="2.4.-.-" evidence="5"/>
<sequence>MITIGIPFYNPGKYFKESIQSILLQSYTDFELILLDDGSTDDSLKIAHSFQDKRIKIVSDGLNLGLPARLNQIIDMASGKYIARMDADDLVSTERLAKQVEFLDHNIDIDLVSTGICSITYDSEIIAYRLPSAEKSSNLTVNEGILGTTGIAHATIMARRDWCIRNRYDEKIKLIEDYQLWLEASFKGDLKVGFIKEALYFYREESSIEYKKVMRAYKTKLKINLERYKATASKLTIPKLYFYLYLKLAICFLLNKFGLLKKLIPLRNRGNKQSSKTYSYIVGEIKKIQNFKHLSI</sequence>
<organism evidence="5 6">
    <name type="scientific">Thalassotalea fonticola</name>
    <dbReference type="NCBI Taxonomy" id="3065649"/>
    <lineage>
        <taxon>Bacteria</taxon>
        <taxon>Pseudomonadati</taxon>
        <taxon>Pseudomonadota</taxon>
        <taxon>Gammaproteobacteria</taxon>
        <taxon>Alteromonadales</taxon>
        <taxon>Colwelliaceae</taxon>
        <taxon>Thalassotalea</taxon>
    </lineage>
</organism>
<proteinExistence type="inferred from homology"/>
<accession>A0ABZ0GTE8</accession>
<dbReference type="CDD" id="cd00761">
    <property type="entry name" value="Glyco_tranf_GTA_type"/>
    <property type="match status" value="1"/>
</dbReference>
<dbReference type="PANTHER" id="PTHR43685">
    <property type="entry name" value="GLYCOSYLTRANSFERASE"/>
    <property type="match status" value="1"/>
</dbReference>
<dbReference type="InterPro" id="IPR029044">
    <property type="entry name" value="Nucleotide-diphossugar_trans"/>
</dbReference>
<evidence type="ECO:0000259" key="4">
    <source>
        <dbReference type="Pfam" id="PF00535"/>
    </source>
</evidence>